<accession>A0A8J3MFL9</accession>
<evidence type="ECO:0000313" key="2">
    <source>
        <dbReference type="Proteomes" id="UP000611500"/>
    </source>
</evidence>
<dbReference type="InterPro" id="IPR009057">
    <property type="entry name" value="Homeodomain-like_sf"/>
</dbReference>
<evidence type="ECO:0008006" key="3">
    <source>
        <dbReference type="Google" id="ProtNLM"/>
    </source>
</evidence>
<dbReference type="AlphaFoldDB" id="A0A8J3MFL9"/>
<protein>
    <recommendedName>
        <fullName evidence="3">Helix-turn-helix domain of resolvase</fullName>
    </recommendedName>
</protein>
<dbReference type="RefSeq" id="WP_035366804.1">
    <property type="nucleotide sequence ID" value="NZ_BNAP01000015.1"/>
</dbReference>
<dbReference type="SUPFAM" id="SSF46689">
    <property type="entry name" value="Homeodomain-like"/>
    <property type="match status" value="1"/>
</dbReference>
<keyword evidence="2" id="KW-1185">Reference proteome</keyword>
<comment type="caution">
    <text evidence="1">The sequence shown here is derived from an EMBL/GenBank/DDBJ whole genome shotgun (WGS) entry which is preliminary data.</text>
</comment>
<reference evidence="1" key="1">
    <citation type="journal article" date="2014" name="Int. J. Syst. Evol. Microbiol.">
        <title>Complete genome sequence of Corynebacterium casei LMG S-19264T (=DSM 44701T), isolated from a smear-ripened cheese.</title>
        <authorList>
            <consortium name="US DOE Joint Genome Institute (JGI-PGF)"/>
            <person name="Walter F."/>
            <person name="Albersmeier A."/>
            <person name="Kalinowski J."/>
            <person name="Ruckert C."/>
        </authorList>
    </citation>
    <scope>NUCLEOTIDE SEQUENCE</scope>
    <source>
        <strain evidence="1">CGMCC 1.7081</strain>
    </source>
</reference>
<reference evidence="1" key="2">
    <citation type="submission" date="2020-09" db="EMBL/GenBank/DDBJ databases">
        <authorList>
            <person name="Sun Q."/>
            <person name="Zhou Y."/>
        </authorList>
    </citation>
    <scope>NUCLEOTIDE SEQUENCE</scope>
    <source>
        <strain evidence="1">CGMCC 1.7081</strain>
    </source>
</reference>
<dbReference type="Gene3D" id="1.10.10.60">
    <property type="entry name" value="Homeodomain-like"/>
    <property type="match status" value="1"/>
</dbReference>
<organism evidence="1 2">
    <name type="scientific">Pseudodonghicola xiamenensis</name>
    <dbReference type="NCBI Taxonomy" id="337702"/>
    <lineage>
        <taxon>Bacteria</taxon>
        <taxon>Pseudomonadati</taxon>
        <taxon>Pseudomonadota</taxon>
        <taxon>Alphaproteobacteria</taxon>
        <taxon>Rhodobacterales</taxon>
        <taxon>Paracoccaceae</taxon>
        <taxon>Pseudodonghicola</taxon>
    </lineage>
</organism>
<gene>
    <name evidence="1" type="ORF">GCM10010961_29410</name>
</gene>
<proteinExistence type="predicted"/>
<dbReference type="EMBL" id="BNAP01000015">
    <property type="protein sequence ID" value="GHG95617.1"/>
    <property type="molecule type" value="Genomic_DNA"/>
</dbReference>
<sequence length="545" mass="59507">MDELDFIVDYDAKAPSPLDPHIANVWLRSTSNRFVDGYDLEVSASFGEEMIPLEGDDFSLSVSFGIKKASIEVRFKNCQPDPIFERSGDTYAKEDIERKQRGWGIGVEVEAGASASAPIPDAKGAVKAGINYGSESSSTETRRRTRRWKQMGPQTIEVEDAGRILEGQLVDREKGWFVKPDPTKDFSAVVATLSTRAEWIQFGRVDDVEPSGGIGKRAARFLKGKKTRDKELFGLLLRTLAARGLQNALNRDATLAVYLHVLRKPAALDELSNERPMVVPAGPPLRSIDVDSSVIDTFLDTDSRGRVAMLREVGVPSEELQRVLSENGGQSPRSARLFIAGTAPPSALASLEFTMASAEAVPKGDWDAANQNRSRTDLVALGLIEVRDGKVYSLVPDSASAEDTLRHAAMKAPTLQATREILLEDPHRTGVEIGEEIGTRFSRNYNTEASKLRVGNALRRWAIWLEPHLVDPTNAKGAARLRISAKSERPGIGAPSLATPENVRKAQAALDEGVRAEDVAKMIGVSRATIYGWSKQGIVSIPKAR</sequence>
<evidence type="ECO:0000313" key="1">
    <source>
        <dbReference type="EMBL" id="GHG95617.1"/>
    </source>
</evidence>
<dbReference type="Proteomes" id="UP000611500">
    <property type="component" value="Unassembled WGS sequence"/>
</dbReference>
<name>A0A8J3MFL9_9RHOB</name>